<dbReference type="InterPro" id="IPR026333">
    <property type="entry name" value="ATP_dep_DNA_lig_pp_1105_fam"/>
</dbReference>
<keyword evidence="12" id="KW-0131">Cell cycle</keyword>
<evidence type="ECO:0000256" key="3">
    <source>
        <dbReference type="ARBA" id="ARBA00022618"/>
    </source>
</evidence>
<keyword evidence="9" id="KW-0460">Magnesium</keyword>
<dbReference type="InterPro" id="IPR036599">
    <property type="entry name" value="DNA_ligase_N_sf"/>
</dbReference>
<dbReference type="PANTHER" id="PTHR45674">
    <property type="entry name" value="DNA LIGASE 1/3 FAMILY MEMBER"/>
    <property type="match status" value="1"/>
</dbReference>
<dbReference type="Pfam" id="PF04675">
    <property type="entry name" value="DNA_ligase_A_N"/>
    <property type="match status" value="1"/>
</dbReference>
<comment type="catalytic activity">
    <reaction evidence="13">
        <text>ATP + (deoxyribonucleotide)n-3'-hydroxyl + 5'-phospho-(deoxyribonucleotide)m = (deoxyribonucleotide)n+m + AMP + diphosphate.</text>
        <dbReference type="EC" id="6.5.1.1"/>
    </reaction>
</comment>
<dbReference type="AlphaFoldDB" id="A0A1I7N8W4"/>
<keyword evidence="10" id="KW-0233">DNA recombination</keyword>
<evidence type="ECO:0000256" key="11">
    <source>
        <dbReference type="ARBA" id="ARBA00023204"/>
    </source>
</evidence>
<dbReference type="EMBL" id="FPCJ01000001">
    <property type="protein sequence ID" value="SFV31095.1"/>
    <property type="molecule type" value="Genomic_DNA"/>
</dbReference>
<evidence type="ECO:0000256" key="4">
    <source>
        <dbReference type="ARBA" id="ARBA00022705"/>
    </source>
</evidence>
<dbReference type="GO" id="GO:0003677">
    <property type="term" value="F:DNA binding"/>
    <property type="evidence" value="ECO:0007669"/>
    <property type="project" value="InterPro"/>
</dbReference>
<evidence type="ECO:0000256" key="9">
    <source>
        <dbReference type="ARBA" id="ARBA00022842"/>
    </source>
</evidence>
<evidence type="ECO:0000256" key="13">
    <source>
        <dbReference type="ARBA" id="ARBA00034003"/>
    </source>
</evidence>
<keyword evidence="11" id="KW-0234">DNA repair</keyword>
<sequence>MKELIALIQRLDQTHKTLEKLEALKNYFQTADPRDAIWTLALFTGRRPRRPIHSTQLKNACKTYLQMPDWLFEECYQTVGDLAETIALLIPDSPILPDALPPLHQMMQQLRQLQGASEAEKQQFLISCWQTFDQTGRFVMHKLLTGAFRVGVSQNLVVQAIAEVYGLEKSTVAHCISGQWDPSQTELDVLLHPSTENISRPYPFCLAYPLEQDPEALGYPEAWAAEWKWDGIRGQLIRRKGQTFLWSRGEELISDRFPELITAATHLPDGTVLDGEILPCRDKKILPFQQLQTRIGRKRITTQLMQQIPIIFMAYDLLEFQGADLRNLPFTERRRLLEICIQQISHPQLCLSPLVSFADWEALSLARQHARGMGSEGLMLKKKDSIYRTGRHKGEWWKWKVNPFSLDAVMLYAQRGHGRRASLYTDYTFALRDGNQLVPFARAYSGLTDEEIREVDRFIKTHSREQFGPVKTVEPLLVFEIAFEGVAPSRRHRSGVAVRFPRILRWRKDKKPEEINTLEDLKQLLKLYGS</sequence>
<dbReference type="SUPFAM" id="SSF117018">
    <property type="entry name" value="ATP-dependent DNA ligase DNA-binding domain"/>
    <property type="match status" value="1"/>
</dbReference>
<dbReference type="GO" id="GO:0006281">
    <property type="term" value="P:DNA repair"/>
    <property type="evidence" value="ECO:0007669"/>
    <property type="project" value="UniProtKB-KW"/>
</dbReference>
<dbReference type="GO" id="GO:0005524">
    <property type="term" value="F:ATP binding"/>
    <property type="evidence" value="ECO:0007669"/>
    <property type="project" value="UniProtKB-KW"/>
</dbReference>
<dbReference type="PROSITE" id="PS00697">
    <property type="entry name" value="DNA_LIGASE_A1"/>
    <property type="match status" value="1"/>
</dbReference>
<dbReference type="InterPro" id="IPR012310">
    <property type="entry name" value="DNA_ligase_ATP-dep_cent"/>
</dbReference>
<evidence type="ECO:0000259" key="14">
    <source>
        <dbReference type="PROSITE" id="PS50160"/>
    </source>
</evidence>
<reference evidence="16" key="1">
    <citation type="submission" date="2016-10" db="EMBL/GenBank/DDBJ databases">
        <authorList>
            <person name="Varghese N."/>
            <person name="Submissions S."/>
        </authorList>
    </citation>
    <scope>NUCLEOTIDE SEQUENCE [LARGE SCALE GENOMIC DNA]</scope>
    <source>
        <strain evidence="16">DSM 14807</strain>
    </source>
</reference>
<dbReference type="Pfam" id="PF01068">
    <property type="entry name" value="DNA_ligase_A_M"/>
    <property type="match status" value="1"/>
</dbReference>
<dbReference type="PANTHER" id="PTHR45674:SF13">
    <property type="entry name" value="DNA LIGASE-RELATED"/>
    <property type="match status" value="1"/>
</dbReference>
<organism evidence="15 16">
    <name type="scientific">Thermoflavifilum thermophilum</name>
    <dbReference type="NCBI Taxonomy" id="1393122"/>
    <lineage>
        <taxon>Bacteria</taxon>
        <taxon>Pseudomonadati</taxon>
        <taxon>Bacteroidota</taxon>
        <taxon>Chitinophagia</taxon>
        <taxon>Chitinophagales</taxon>
        <taxon>Chitinophagaceae</taxon>
        <taxon>Thermoflavifilum</taxon>
    </lineage>
</organism>
<feature type="domain" description="ATP-dependent DNA ligase family profile" evidence="14">
    <location>
        <begin position="303"/>
        <end position="433"/>
    </location>
</feature>
<evidence type="ECO:0000256" key="2">
    <source>
        <dbReference type="ARBA" id="ARBA00022598"/>
    </source>
</evidence>
<evidence type="ECO:0000256" key="8">
    <source>
        <dbReference type="ARBA" id="ARBA00022840"/>
    </source>
</evidence>
<dbReference type="GO" id="GO:0051301">
    <property type="term" value="P:cell division"/>
    <property type="evidence" value="ECO:0007669"/>
    <property type="project" value="UniProtKB-KW"/>
</dbReference>
<dbReference type="Gene3D" id="2.40.50.140">
    <property type="entry name" value="Nucleic acid-binding proteins"/>
    <property type="match status" value="1"/>
</dbReference>
<keyword evidence="3" id="KW-0132">Cell division</keyword>
<dbReference type="SUPFAM" id="SSF56091">
    <property type="entry name" value="DNA ligase/mRNA capping enzyme, catalytic domain"/>
    <property type="match status" value="1"/>
</dbReference>
<dbReference type="Proteomes" id="UP000199537">
    <property type="component" value="Unassembled WGS sequence"/>
</dbReference>
<dbReference type="GO" id="GO:0006260">
    <property type="term" value="P:DNA replication"/>
    <property type="evidence" value="ECO:0007669"/>
    <property type="project" value="UniProtKB-KW"/>
</dbReference>
<evidence type="ECO:0000256" key="10">
    <source>
        <dbReference type="ARBA" id="ARBA00023172"/>
    </source>
</evidence>
<proteinExistence type="predicted"/>
<dbReference type="GO" id="GO:0046872">
    <property type="term" value="F:metal ion binding"/>
    <property type="evidence" value="ECO:0007669"/>
    <property type="project" value="UniProtKB-KW"/>
</dbReference>
<evidence type="ECO:0000256" key="1">
    <source>
        <dbReference type="ARBA" id="ARBA00012727"/>
    </source>
</evidence>
<dbReference type="Pfam" id="PF04679">
    <property type="entry name" value="DNA_ligase_A_C"/>
    <property type="match status" value="1"/>
</dbReference>
<dbReference type="PROSITE" id="PS50160">
    <property type="entry name" value="DNA_LIGASE_A3"/>
    <property type="match status" value="1"/>
</dbReference>
<dbReference type="GO" id="GO:0003910">
    <property type="term" value="F:DNA ligase (ATP) activity"/>
    <property type="evidence" value="ECO:0007669"/>
    <property type="project" value="UniProtKB-EC"/>
</dbReference>
<keyword evidence="5" id="KW-0479">Metal-binding</keyword>
<evidence type="ECO:0000313" key="16">
    <source>
        <dbReference type="Proteomes" id="UP000199537"/>
    </source>
</evidence>
<dbReference type="InterPro" id="IPR012340">
    <property type="entry name" value="NA-bd_OB-fold"/>
</dbReference>
<keyword evidence="7" id="KW-0227">DNA damage</keyword>
<dbReference type="InterPro" id="IPR016059">
    <property type="entry name" value="DNA_ligase_ATP-dep_CS"/>
</dbReference>
<dbReference type="GO" id="GO:0006310">
    <property type="term" value="P:DNA recombination"/>
    <property type="evidence" value="ECO:0007669"/>
    <property type="project" value="UniProtKB-KW"/>
</dbReference>
<dbReference type="NCBIfam" id="NF006701">
    <property type="entry name" value="PRK09247.1"/>
    <property type="match status" value="1"/>
</dbReference>
<evidence type="ECO:0000313" key="15">
    <source>
        <dbReference type="EMBL" id="SFV31095.1"/>
    </source>
</evidence>
<evidence type="ECO:0000256" key="6">
    <source>
        <dbReference type="ARBA" id="ARBA00022741"/>
    </source>
</evidence>
<dbReference type="Gene3D" id="3.30.470.30">
    <property type="entry name" value="DNA ligase/mRNA capping enzyme"/>
    <property type="match status" value="1"/>
</dbReference>
<dbReference type="STRING" id="1393122.SAMN05660895_0978"/>
<accession>A0A1I7N8W4</accession>
<dbReference type="NCBIfam" id="TIGR04120">
    <property type="entry name" value="DNA_lig_bact"/>
    <property type="match status" value="1"/>
</dbReference>
<keyword evidence="16" id="KW-1185">Reference proteome</keyword>
<gene>
    <name evidence="15" type="ORF">SAMN05660895_0978</name>
</gene>
<keyword evidence="2 15" id="KW-0436">Ligase</keyword>
<dbReference type="InterPro" id="IPR012309">
    <property type="entry name" value="DNA_ligase_ATP-dep_C"/>
</dbReference>
<dbReference type="CDD" id="cd07972">
    <property type="entry name" value="OBF_DNA_ligase_Arch_LigB"/>
    <property type="match status" value="1"/>
</dbReference>
<keyword evidence="8" id="KW-0067">ATP-binding</keyword>
<dbReference type="OrthoDB" id="9767858at2"/>
<keyword evidence="6" id="KW-0547">Nucleotide-binding</keyword>
<keyword evidence="4" id="KW-0235">DNA replication</keyword>
<dbReference type="InterPro" id="IPR050191">
    <property type="entry name" value="ATP-dep_DNA_ligase"/>
</dbReference>
<evidence type="ECO:0000256" key="12">
    <source>
        <dbReference type="ARBA" id="ARBA00023306"/>
    </source>
</evidence>
<dbReference type="SUPFAM" id="SSF50249">
    <property type="entry name" value="Nucleic acid-binding proteins"/>
    <property type="match status" value="1"/>
</dbReference>
<dbReference type="EC" id="6.5.1.1" evidence="1"/>
<dbReference type="Gene3D" id="1.10.3260.10">
    <property type="entry name" value="DNA ligase, ATP-dependent, N-terminal domain"/>
    <property type="match status" value="1"/>
</dbReference>
<dbReference type="RefSeq" id="WP_092458518.1">
    <property type="nucleotide sequence ID" value="NZ_FPCJ01000001.1"/>
</dbReference>
<evidence type="ECO:0000256" key="7">
    <source>
        <dbReference type="ARBA" id="ARBA00022763"/>
    </source>
</evidence>
<dbReference type="CDD" id="cd07897">
    <property type="entry name" value="Adenylation_DNA_ligase_Bac1"/>
    <property type="match status" value="1"/>
</dbReference>
<protein>
    <recommendedName>
        <fullName evidence="1">DNA ligase (ATP)</fullName>
        <ecNumber evidence="1">6.5.1.1</ecNumber>
    </recommendedName>
</protein>
<name>A0A1I7N8W4_9BACT</name>
<dbReference type="InterPro" id="IPR012308">
    <property type="entry name" value="DNA_ligase_ATP-dep_N"/>
</dbReference>
<evidence type="ECO:0000256" key="5">
    <source>
        <dbReference type="ARBA" id="ARBA00022723"/>
    </source>
</evidence>